<proteinExistence type="predicted"/>
<sequence length="1200" mass="137785">MQLTPITPTQSLEKAYRLQPGNREQIDRFRHGYIKLMGLINEKESEENVKGHLMDFLKEVYYNGTALGEAYIVAPKGKTDFVIHNGKDATTPAGVLFEVKRPANKGEMITLHNLNAKAFHELLLYYFRERLDAHNNDIRYCVITNVYEWFIFDAADIDRLFFRNAHLIKEYRDWAGGRKVSKNNELFYSEIIKPFLADLEEEIRFAHFDLRSFETIVTDGNMANDKALLPLYKVLSPTHLLKLPTATDSNRLNPKFYAELLHLIGLEEVKDGGKKVIRRKESGKRDEGSLLENTILELDSSGKFNRLTDRGQYGTTTDEQVFNVALELCITWVNRVLFLKLLESQVVTYHNDNKAFAFLNHATIPDFDELNKLFFRVLAKKPSDRQASIQAKFGRVPYLNSSLFELTDLENDTVSINQLDNSLHLPLLRNSVLLENSAYRNGKAVPTLAYLFAFLEAYDFTSESREVLQEKNRTLINASVLGLIFEKINGYKDGSFYTPGFITEYMCRETIRKAVVQKFNEAKGWNCADFAALENKDLDRAEANALINDIRICDPAVGSGHFLVSALNELIAVKSDLGVLQDATGKRIKDYTVSILNDELILQDEDETPFQYVLGSTDKPTPERQRVQKTLFHEKQTIIENCLFGVDINPNSVKICRLRLWIELLKNAYYTDESGFSELETLPNIDINIKQGNSLLSKFSLTEDLSDVFKKQRFTLRTYKDAVAAYKEAKTKEAKADLQQFINEIKSQFRETVYNRDPRRKRIATLRGQRILLDNNIDVFGTAIKDPKLVEVEKKRLDKLIDQIEGEIADIENNALYRGSFEWRFEFPEVLNDKGDFIGFDAIIGNPPYLVLIKSTHGKQMVDLMIKYYTTAEYNPNLYSLFVELSLGKLSRKNGIVSLIIPNSWLNGRYFTNLRGYLSMYKNLELINLKDEAFDVIVETVILTTKNSTEKELPNLKEYLGNNNFRDIDRLWDWGKNPFENNASTLVTDILSRESKIRDQCIVYRGVETRDNAKWLSTVKEDDQWLPILLGRDVNKYTYAHSGTYVKFLPKELKSNANIDLYKRKKILMRRTGNSIIACSDDNMLIALKNLYLIIPHQEKYISLFLAQLNSKLFDYIHKSLTTGENKAFAQFPAHYVESFPLKVSDSYALSIETIVMKIEHTKTVDPTADTSALETEIDRLVYGLYGLTDAEIAIVEGRA</sequence>
<dbReference type="Gene3D" id="3.90.220.10">
    <property type="entry name" value="Adenine-n6-DNA-methyltransferase Taqi, Chain A, domain 2"/>
    <property type="match status" value="1"/>
</dbReference>
<dbReference type="InterPro" id="IPR025931">
    <property type="entry name" value="TaqI_C"/>
</dbReference>
<evidence type="ECO:0000256" key="5">
    <source>
        <dbReference type="ARBA" id="ARBA00022747"/>
    </source>
</evidence>
<keyword evidence="3" id="KW-0808">Transferase</keyword>
<dbReference type="Pfam" id="PF23653">
    <property type="entry name" value="DUF7149"/>
    <property type="match status" value="1"/>
</dbReference>
<evidence type="ECO:0000256" key="2">
    <source>
        <dbReference type="ARBA" id="ARBA00022603"/>
    </source>
</evidence>
<feature type="domain" description="DUF7149" evidence="10">
    <location>
        <begin position="7"/>
        <end position="248"/>
    </location>
</feature>
<dbReference type="PANTHER" id="PTHR33841:SF1">
    <property type="entry name" value="DNA METHYLTRANSFERASE A"/>
    <property type="match status" value="1"/>
</dbReference>
<dbReference type="Gene3D" id="3.40.50.150">
    <property type="entry name" value="Vaccinia Virus protein VP39"/>
    <property type="match status" value="1"/>
</dbReference>
<evidence type="ECO:0000256" key="1">
    <source>
        <dbReference type="ARBA" id="ARBA00011900"/>
    </source>
</evidence>
<dbReference type="InterPro" id="IPR029063">
    <property type="entry name" value="SAM-dependent_MTases_sf"/>
</dbReference>
<dbReference type="PROSITE" id="PS00092">
    <property type="entry name" value="N6_MTASE"/>
    <property type="match status" value="1"/>
</dbReference>
<dbReference type="InterPro" id="IPR055573">
    <property type="entry name" value="DUF7149"/>
</dbReference>
<keyword evidence="2 12" id="KW-0489">Methyltransferase</keyword>
<evidence type="ECO:0000259" key="10">
    <source>
        <dbReference type="Pfam" id="PF23653"/>
    </source>
</evidence>
<evidence type="ECO:0000256" key="3">
    <source>
        <dbReference type="ARBA" id="ARBA00022679"/>
    </source>
</evidence>
<dbReference type="EMBL" id="JAFMYV010000007">
    <property type="protein sequence ID" value="MBO0937910.1"/>
    <property type="molecule type" value="Genomic_DNA"/>
</dbReference>
<dbReference type="RefSeq" id="WP_207365446.1">
    <property type="nucleotide sequence ID" value="NZ_JAFMYV010000007.1"/>
</dbReference>
<reference evidence="12" key="1">
    <citation type="submission" date="2021-03" db="EMBL/GenBank/DDBJ databases">
        <title>Fibrella sp. HMF5335 genome sequencing and assembly.</title>
        <authorList>
            <person name="Kang H."/>
            <person name="Kim H."/>
            <person name="Bae S."/>
            <person name="Joh K."/>
        </authorList>
    </citation>
    <scope>NUCLEOTIDE SEQUENCE</scope>
    <source>
        <strain evidence="12">HMF5335</strain>
    </source>
</reference>
<dbReference type="Pfam" id="PF12950">
    <property type="entry name" value="TaqI_C"/>
    <property type="match status" value="1"/>
</dbReference>
<feature type="domain" description="DUF7814" evidence="11">
    <location>
        <begin position="249"/>
        <end position="476"/>
    </location>
</feature>
<dbReference type="AlphaFoldDB" id="A0A939GI59"/>
<keyword evidence="6" id="KW-0238">DNA-binding</keyword>
<keyword evidence="13" id="KW-1185">Reference proteome</keyword>
<evidence type="ECO:0000256" key="6">
    <source>
        <dbReference type="ARBA" id="ARBA00023125"/>
    </source>
</evidence>
<organism evidence="12 13">
    <name type="scientific">Fibrella rubiginis</name>
    <dbReference type="NCBI Taxonomy" id="2817060"/>
    <lineage>
        <taxon>Bacteria</taxon>
        <taxon>Pseudomonadati</taxon>
        <taxon>Bacteroidota</taxon>
        <taxon>Cytophagia</taxon>
        <taxon>Cytophagales</taxon>
        <taxon>Spirosomataceae</taxon>
        <taxon>Fibrella</taxon>
    </lineage>
</organism>
<evidence type="ECO:0000259" key="9">
    <source>
        <dbReference type="Pfam" id="PF12950"/>
    </source>
</evidence>
<accession>A0A939GI59</accession>
<dbReference type="EC" id="2.1.1.72" evidence="1"/>
<feature type="domain" description="TaqI-like C-terminal specificity" evidence="9">
    <location>
        <begin position="1027"/>
        <end position="1142"/>
    </location>
</feature>
<dbReference type="PRINTS" id="PR00507">
    <property type="entry name" value="N12N6MTFRASE"/>
</dbReference>
<evidence type="ECO:0000313" key="12">
    <source>
        <dbReference type="EMBL" id="MBO0937910.1"/>
    </source>
</evidence>
<dbReference type="InterPro" id="IPR050953">
    <property type="entry name" value="N4_N6_ade-DNA_methylase"/>
</dbReference>
<dbReference type="GO" id="GO:0003677">
    <property type="term" value="F:DNA binding"/>
    <property type="evidence" value="ECO:0007669"/>
    <property type="project" value="UniProtKB-KW"/>
</dbReference>
<evidence type="ECO:0000259" key="8">
    <source>
        <dbReference type="Pfam" id="PF07669"/>
    </source>
</evidence>
<dbReference type="GO" id="GO:0009307">
    <property type="term" value="P:DNA restriction-modification system"/>
    <property type="evidence" value="ECO:0007669"/>
    <property type="project" value="UniProtKB-KW"/>
</dbReference>
<dbReference type="Pfam" id="PF25120">
    <property type="entry name" value="DUF7814"/>
    <property type="match status" value="1"/>
</dbReference>
<dbReference type="Pfam" id="PF07669">
    <property type="entry name" value="Eco57I"/>
    <property type="match status" value="1"/>
</dbReference>
<evidence type="ECO:0000259" key="11">
    <source>
        <dbReference type="Pfam" id="PF25120"/>
    </source>
</evidence>
<comment type="catalytic activity">
    <reaction evidence="7">
        <text>a 2'-deoxyadenosine in DNA + S-adenosyl-L-methionine = an N(6)-methyl-2'-deoxyadenosine in DNA + S-adenosyl-L-homocysteine + H(+)</text>
        <dbReference type="Rhea" id="RHEA:15197"/>
        <dbReference type="Rhea" id="RHEA-COMP:12418"/>
        <dbReference type="Rhea" id="RHEA-COMP:12419"/>
        <dbReference type="ChEBI" id="CHEBI:15378"/>
        <dbReference type="ChEBI" id="CHEBI:57856"/>
        <dbReference type="ChEBI" id="CHEBI:59789"/>
        <dbReference type="ChEBI" id="CHEBI:90615"/>
        <dbReference type="ChEBI" id="CHEBI:90616"/>
        <dbReference type="EC" id="2.1.1.72"/>
    </reaction>
</comment>
<dbReference type="GO" id="GO:0032259">
    <property type="term" value="P:methylation"/>
    <property type="evidence" value="ECO:0007669"/>
    <property type="project" value="UniProtKB-KW"/>
</dbReference>
<evidence type="ECO:0000256" key="4">
    <source>
        <dbReference type="ARBA" id="ARBA00022691"/>
    </source>
</evidence>
<dbReference type="InterPro" id="IPR056716">
    <property type="entry name" value="DUF7814"/>
</dbReference>
<dbReference type="InterPro" id="IPR023135">
    <property type="entry name" value="N6_DNA_MeTrfase_TaqI_C"/>
</dbReference>
<keyword evidence="4" id="KW-0949">S-adenosyl-L-methionine</keyword>
<evidence type="ECO:0000313" key="13">
    <source>
        <dbReference type="Proteomes" id="UP000664034"/>
    </source>
</evidence>
<keyword evidence="5" id="KW-0680">Restriction system</keyword>
<dbReference type="PANTHER" id="PTHR33841">
    <property type="entry name" value="DNA METHYLTRANSFERASE YEEA-RELATED"/>
    <property type="match status" value="1"/>
</dbReference>
<gene>
    <name evidence="12" type="ORF">J2I47_15235</name>
</gene>
<dbReference type="Proteomes" id="UP000664034">
    <property type="component" value="Unassembled WGS sequence"/>
</dbReference>
<name>A0A939GI59_9BACT</name>
<dbReference type="SUPFAM" id="SSF53335">
    <property type="entry name" value="S-adenosyl-L-methionine-dependent methyltransferases"/>
    <property type="match status" value="1"/>
</dbReference>
<dbReference type="InterPro" id="IPR002052">
    <property type="entry name" value="DNA_methylase_N6_adenine_CS"/>
</dbReference>
<dbReference type="InterPro" id="IPR011639">
    <property type="entry name" value="MethylTrfase_TaqI-like_dom"/>
</dbReference>
<comment type="caution">
    <text evidence="12">The sequence shown here is derived from an EMBL/GenBank/DDBJ whole genome shotgun (WGS) entry which is preliminary data.</text>
</comment>
<feature type="domain" description="Type II methyltransferase M.TaqI-like" evidence="8">
    <location>
        <begin position="641"/>
        <end position="929"/>
    </location>
</feature>
<dbReference type="GO" id="GO:0009007">
    <property type="term" value="F:site-specific DNA-methyltransferase (adenine-specific) activity"/>
    <property type="evidence" value="ECO:0007669"/>
    <property type="project" value="UniProtKB-EC"/>
</dbReference>
<evidence type="ECO:0000256" key="7">
    <source>
        <dbReference type="ARBA" id="ARBA00047942"/>
    </source>
</evidence>
<protein>
    <recommendedName>
        <fullName evidence="1">site-specific DNA-methyltransferase (adenine-specific)</fullName>
        <ecNumber evidence="1">2.1.1.72</ecNumber>
    </recommendedName>
</protein>